<reference evidence="1" key="2">
    <citation type="submission" date="2024-05" db="EMBL/GenBank/DDBJ databases">
        <title>Rhodohalobacter halophilus gen. nov., sp. nov., a moderately halophilic member of the family Balneolaceae.</title>
        <authorList>
            <person name="Xia J."/>
        </authorList>
    </citation>
    <scope>NUCLEOTIDE SEQUENCE</scope>
    <source>
        <strain evidence="1">WB101</strain>
    </source>
</reference>
<comment type="caution">
    <text evidence="1">The sequence shown here is derived from an EMBL/GenBank/DDBJ whole genome shotgun (WGS) entry which is preliminary data.</text>
</comment>
<name>A0ABS9KJ68_9BACT</name>
<sequence length="355" mass="38830">MHKITSIFLVKLSLVLLITFFCFLNERLIAQQSNQFSDDLSLYGTSWKLVEIESMSDEVGTLNIENSSSYIMDLWPDGNVTMQLNCKFVNGNWQAKTAADGKSGTFEFSPLAATLPSCPPPAYDERFLSQAEFVRGFIIKDDQLYLSLMADGGIYRWEFTGSLIRTPEEGGPQNWIIPSETDLLKEPDASAPVVMTYTEGMILDNLGCQELSSDIWCDAQELGGGPRGFVQANNLRPAISPDGSIFKGPDHSAMRAGKDDFDASGTVACSFNSDKPMGKCNYGVSRSGGGYATVAILKPDGNKRFIYFQMGIPIGANTSQANGYPSLKTEIKEDRHIILLNNETYEIPGAVVLGG</sequence>
<keyword evidence="2" id="KW-1185">Reference proteome</keyword>
<dbReference type="Proteomes" id="UP001165366">
    <property type="component" value="Unassembled WGS sequence"/>
</dbReference>
<protein>
    <submittedName>
        <fullName evidence="1">META domain-containing protein</fullName>
    </submittedName>
</protein>
<dbReference type="RefSeq" id="WP_237856403.1">
    <property type="nucleotide sequence ID" value="NZ_JAKLWS010000048.1"/>
</dbReference>
<dbReference type="EMBL" id="JAKLWS010000048">
    <property type="protein sequence ID" value="MCG2590893.1"/>
    <property type="molecule type" value="Genomic_DNA"/>
</dbReference>
<proteinExistence type="predicted"/>
<dbReference type="Gene3D" id="2.40.128.270">
    <property type="match status" value="1"/>
</dbReference>
<organism evidence="1 2">
    <name type="scientific">Rhodohalobacter sulfatireducens</name>
    <dbReference type="NCBI Taxonomy" id="2911366"/>
    <lineage>
        <taxon>Bacteria</taxon>
        <taxon>Pseudomonadati</taxon>
        <taxon>Balneolota</taxon>
        <taxon>Balneolia</taxon>
        <taxon>Balneolales</taxon>
        <taxon>Balneolaceae</taxon>
        <taxon>Rhodohalobacter</taxon>
    </lineage>
</organism>
<evidence type="ECO:0000313" key="1">
    <source>
        <dbReference type="EMBL" id="MCG2590893.1"/>
    </source>
</evidence>
<gene>
    <name evidence="1" type="ORF">L6773_20150</name>
</gene>
<dbReference type="InterPro" id="IPR038670">
    <property type="entry name" value="HslJ-like_sf"/>
</dbReference>
<reference evidence="1" key="1">
    <citation type="submission" date="2022-01" db="EMBL/GenBank/DDBJ databases">
        <authorList>
            <person name="Wang Y."/>
        </authorList>
    </citation>
    <scope>NUCLEOTIDE SEQUENCE</scope>
    <source>
        <strain evidence="1">WB101</strain>
    </source>
</reference>
<accession>A0ABS9KJ68</accession>
<evidence type="ECO:0000313" key="2">
    <source>
        <dbReference type="Proteomes" id="UP001165366"/>
    </source>
</evidence>